<dbReference type="PANTHER" id="PTHR42681">
    <property type="entry name" value="MALONYL-COA-ACYL CARRIER PROTEIN TRANSACYLASE, MITOCHONDRIAL"/>
    <property type="match status" value="1"/>
</dbReference>
<dbReference type="Gene3D" id="3.40.366.10">
    <property type="entry name" value="Malonyl-Coenzyme A Acyl Carrier Protein, domain 2"/>
    <property type="match status" value="1"/>
</dbReference>
<evidence type="ECO:0000313" key="9">
    <source>
        <dbReference type="EMBL" id="AWL12025.1"/>
    </source>
</evidence>
<keyword evidence="4 6" id="KW-0012">Acyltransferase</keyword>
<dbReference type="InterPro" id="IPR014043">
    <property type="entry name" value="Acyl_transferase_dom"/>
</dbReference>
<dbReference type="SMART" id="SM00827">
    <property type="entry name" value="PKS_AT"/>
    <property type="match status" value="1"/>
</dbReference>
<organism evidence="9 10">
    <name type="scientific">Saliniradius amylolyticus</name>
    <dbReference type="NCBI Taxonomy" id="2183582"/>
    <lineage>
        <taxon>Bacteria</taxon>
        <taxon>Pseudomonadati</taxon>
        <taxon>Pseudomonadota</taxon>
        <taxon>Gammaproteobacteria</taxon>
        <taxon>Alteromonadales</taxon>
        <taxon>Alteromonadaceae</taxon>
        <taxon>Saliniradius</taxon>
    </lineage>
</organism>
<dbReference type="GO" id="GO:0006633">
    <property type="term" value="P:fatty acid biosynthetic process"/>
    <property type="evidence" value="ECO:0007669"/>
    <property type="project" value="TreeGrafter"/>
</dbReference>
<keyword evidence="3 6" id="KW-0808">Transferase</keyword>
<gene>
    <name evidence="9" type="primary">fabD</name>
    <name evidence="9" type="ORF">HMF8227_01551</name>
</gene>
<feature type="active site" evidence="7">
    <location>
        <position position="201"/>
    </location>
</feature>
<evidence type="ECO:0000259" key="8">
    <source>
        <dbReference type="SMART" id="SM00827"/>
    </source>
</evidence>
<dbReference type="GO" id="GO:0005829">
    <property type="term" value="C:cytosol"/>
    <property type="evidence" value="ECO:0007669"/>
    <property type="project" value="TreeGrafter"/>
</dbReference>
<name>A0A2S2E301_9ALTE</name>
<dbReference type="KEGG" id="salh:HMF8227_01551"/>
<evidence type="ECO:0000256" key="6">
    <source>
        <dbReference type="PIRNR" id="PIRNR000446"/>
    </source>
</evidence>
<protein>
    <recommendedName>
        <fullName evidence="2 6">Malonyl CoA-acyl carrier protein transacylase</fullName>
        <ecNumber evidence="1 6">2.3.1.39</ecNumber>
    </recommendedName>
</protein>
<evidence type="ECO:0000313" key="10">
    <source>
        <dbReference type="Proteomes" id="UP000245728"/>
    </source>
</evidence>
<dbReference type="Gene3D" id="3.30.70.250">
    <property type="entry name" value="Malonyl-CoA ACP transacylase, ACP-binding"/>
    <property type="match status" value="1"/>
</dbReference>
<dbReference type="InterPro" id="IPR016036">
    <property type="entry name" value="Malonyl_transacylase_ACP-bd"/>
</dbReference>
<dbReference type="NCBIfam" id="TIGR00128">
    <property type="entry name" value="fabD"/>
    <property type="match status" value="1"/>
</dbReference>
<keyword evidence="10" id="KW-1185">Reference proteome</keyword>
<sequence length="311" mass="32863">MSELALVFPGQGSQTVGMLTELAERYSQVQETFEQASEALGYDLWALVQNGPESQLNETHRTQPALLTASVAIWRIWQAEGGAKPAMMAGHSLGEYSALVCAGVLDFTDAVKLVEKRGQLMQQAVPAGVGAMAAIIGLDDDKVKAACQQAAEGQVVSAVNFNSPGQVVIAGNKEAVDRAVVLCKDTGAKRALPLPVSVPSHCALMEPAAQELADALKQVTFNSPDIPVVNNVDVAVESDGDRIRDALVRQLYSPVRWTESVQFMAGQGISTLAETGPGKVLTGLARRIDKSLAATAINTPDSLKSLLEKGE</sequence>
<dbReference type="EMBL" id="CP029347">
    <property type="protein sequence ID" value="AWL12025.1"/>
    <property type="molecule type" value="Genomic_DNA"/>
</dbReference>
<comment type="similarity">
    <text evidence="6">Belongs to the fabD family.</text>
</comment>
<feature type="active site" evidence="7">
    <location>
        <position position="92"/>
    </location>
</feature>
<dbReference type="InterPro" id="IPR016035">
    <property type="entry name" value="Acyl_Trfase/lysoPLipase"/>
</dbReference>
<evidence type="ECO:0000256" key="5">
    <source>
        <dbReference type="ARBA" id="ARBA00048462"/>
    </source>
</evidence>
<comment type="catalytic activity">
    <reaction evidence="5 6">
        <text>holo-[ACP] + malonyl-CoA = malonyl-[ACP] + CoA</text>
        <dbReference type="Rhea" id="RHEA:41792"/>
        <dbReference type="Rhea" id="RHEA-COMP:9623"/>
        <dbReference type="Rhea" id="RHEA-COMP:9685"/>
        <dbReference type="ChEBI" id="CHEBI:57287"/>
        <dbReference type="ChEBI" id="CHEBI:57384"/>
        <dbReference type="ChEBI" id="CHEBI:64479"/>
        <dbReference type="ChEBI" id="CHEBI:78449"/>
        <dbReference type="EC" id="2.3.1.39"/>
    </reaction>
</comment>
<reference evidence="9 10" key="1">
    <citation type="submission" date="2018-05" db="EMBL/GenBank/DDBJ databases">
        <title>Salinimonas sp. HMF8227 Genome sequencing and assembly.</title>
        <authorList>
            <person name="Kang H."/>
            <person name="Kang J."/>
            <person name="Cha I."/>
            <person name="Kim H."/>
            <person name="Joh K."/>
        </authorList>
    </citation>
    <scope>NUCLEOTIDE SEQUENCE [LARGE SCALE GENOMIC DNA]</scope>
    <source>
        <strain evidence="9 10">HMF8227</strain>
    </source>
</reference>
<feature type="domain" description="Malonyl-CoA:ACP transacylase (MAT)" evidence="8">
    <location>
        <begin position="7"/>
        <end position="311"/>
    </location>
</feature>
<evidence type="ECO:0000256" key="7">
    <source>
        <dbReference type="PIRSR" id="PIRSR000446-1"/>
    </source>
</evidence>
<dbReference type="PANTHER" id="PTHR42681:SF1">
    <property type="entry name" value="MALONYL-COA-ACYL CARRIER PROTEIN TRANSACYLASE, MITOCHONDRIAL"/>
    <property type="match status" value="1"/>
</dbReference>
<dbReference type="InterPro" id="IPR004410">
    <property type="entry name" value="Malonyl_CoA-ACP_transAc_FabD"/>
</dbReference>
<evidence type="ECO:0000256" key="2">
    <source>
        <dbReference type="ARBA" id="ARBA00018953"/>
    </source>
</evidence>
<dbReference type="InterPro" id="IPR024925">
    <property type="entry name" value="Malonyl_CoA-ACP_transAc"/>
</dbReference>
<evidence type="ECO:0000256" key="4">
    <source>
        <dbReference type="ARBA" id="ARBA00023315"/>
    </source>
</evidence>
<dbReference type="Proteomes" id="UP000245728">
    <property type="component" value="Chromosome"/>
</dbReference>
<evidence type="ECO:0000256" key="1">
    <source>
        <dbReference type="ARBA" id="ARBA00013258"/>
    </source>
</evidence>
<dbReference type="AlphaFoldDB" id="A0A2S2E301"/>
<dbReference type="InterPro" id="IPR001227">
    <property type="entry name" value="Ac_transferase_dom_sf"/>
</dbReference>
<dbReference type="GO" id="GO:0004314">
    <property type="term" value="F:[acyl-carrier-protein] S-malonyltransferase activity"/>
    <property type="evidence" value="ECO:0007669"/>
    <property type="project" value="UniProtKB-EC"/>
</dbReference>
<evidence type="ECO:0000256" key="3">
    <source>
        <dbReference type="ARBA" id="ARBA00022679"/>
    </source>
</evidence>
<dbReference type="SUPFAM" id="SSF55048">
    <property type="entry name" value="Probable ACP-binding domain of malonyl-CoA ACP transacylase"/>
    <property type="match status" value="1"/>
</dbReference>
<dbReference type="EC" id="2.3.1.39" evidence="1 6"/>
<dbReference type="FunFam" id="3.30.70.250:FF:000001">
    <property type="entry name" value="Malonyl CoA-acyl carrier protein transacylase"/>
    <property type="match status" value="1"/>
</dbReference>
<dbReference type="RefSeq" id="WP_109339631.1">
    <property type="nucleotide sequence ID" value="NZ_CP029347.1"/>
</dbReference>
<dbReference type="OrthoDB" id="9808564at2"/>
<dbReference type="SUPFAM" id="SSF52151">
    <property type="entry name" value="FabD/lysophospholipase-like"/>
    <property type="match status" value="1"/>
</dbReference>
<dbReference type="PIRSF" id="PIRSF000446">
    <property type="entry name" value="Mct"/>
    <property type="match status" value="1"/>
</dbReference>
<proteinExistence type="inferred from homology"/>
<dbReference type="Pfam" id="PF00698">
    <property type="entry name" value="Acyl_transf_1"/>
    <property type="match status" value="1"/>
</dbReference>
<accession>A0A2S2E301</accession>
<dbReference type="InterPro" id="IPR050858">
    <property type="entry name" value="Mal-CoA-ACP_Trans/PKS_FabD"/>
</dbReference>